<dbReference type="OrthoDB" id="1005072at2"/>
<dbReference type="AlphaFoldDB" id="A0A2M9CW38"/>
<dbReference type="Proteomes" id="UP000230000">
    <property type="component" value="Unassembled WGS sequence"/>
</dbReference>
<dbReference type="EMBL" id="PGFG01000001">
    <property type="protein sequence ID" value="PJJ76142.1"/>
    <property type="molecule type" value="Genomic_DNA"/>
</dbReference>
<keyword evidence="2" id="KW-1185">Reference proteome</keyword>
<comment type="caution">
    <text evidence="1">The sequence shown here is derived from an EMBL/GenBank/DDBJ whole genome shotgun (WGS) entry which is preliminary data.</text>
</comment>
<gene>
    <name evidence="1" type="ORF">BXY57_1746</name>
</gene>
<organism evidence="1 2">
    <name type="scientific">Thermoflavifilum aggregans</name>
    <dbReference type="NCBI Taxonomy" id="454188"/>
    <lineage>
        <taxon>Bacteria</taxon>
        <taxon>Pseudomonadati</taxon>
        <taxon>Bacteroidota</taxon>
        <taxon>Chitinophagia</taxon>
        <taxon>Chitinophagales</taxon>
        <taxon>Chitinophagaceae</taxon>
        <taxon>Thermoflavifilum</taxon>
    </lineage>
</organism>
<dbReference type="InterPro" id="IPR021272">
    <property type="entry name" value="DUF2851"/>
</dbReference>
<sequence length="449" mass="52483">MISEKLLQFIWLYRYFQHQSLHTVQGEAVEILHPGIWNQDGQGPDFQEARIRIGSALWVGDVEIHLRSSDWYKHQHASDAHYQKLILHVVYEQDLADEDPLLQHFPCVELKGRVSRSMIRQYEAWMQQLQPVVCAGSLTGPADVPQLIWTSWKERLLAERWDEDKGKRIRQWLQHTQEDWEEVAYILTARSFGMNRNADMFEALAVHTPRRLFARNRHIPGATAALLFGQAGLLQGRFQDDYPRYLQQLYTALQYKYRLHPLDPSGWQWKRLRPANFPTIRLAQLAELMDQSVHLFSRWLEASAVEDLRSLLQVKLPGYWQQHYRFDVPVEQTAGHHDSHPGRSSTGAVSAIGKDMMDHLILNAIAPLVWWYGKLRLRDDLQQRAVDWMQALPPEHNQIIRIWKQHAIPALHAADSQALYQLYQQYCLPRRCLTCAIGHHLLRKVHAVP</sequence>
<name>A0A2M9CW38_9BACT</name>
<dbReference type="RefSeq" id="WP_100314663.1">
    <property type="nucleotide sequence ID" value="NZ_PGFG01000001.1"/>
</dbReference>
<accession>A0A2M9CW38</accession>
<protein>
    <submittedName>
        <fullName evidence="1">Uncharacterized protein DUF2851</fullName>
    </submittedName>
</protein>
<dbReference type="Pfam" id="PF11013">
    <property type="entry name" value="DUF2851"/>
    <property type="match status" value="1"/>
</dbReference>
<evidence type="ECO:0000313" key="1">
    <source>
        <dbReference type="EMBL" id="PJJ76142.1"/>
    </source>
</evidence>
<reference evidence="1 2" key="1">
    <citation type="submission" date="2017-11" db="EMBL/GenBank/DDBJ databases">
        <title>Genomic Encyclopedia of Archaeal and Bacterial Type Strains, Phase II (KMG-II): From Individual Species to Whole Genera.</title>
        <authorList>
            <person name="Goeker M."/>
        </authorList>
    </citation>
    <scope>NUCLEOTIDE SEQUENCE [LARGE SCALE GENOMIC DNA]</scope>
    <source>
        <strain evidence="1 2">DSM 27268</strain>
    </source>
</reference>
<proteinExistence type="predicted"/>
<evidence type="ECO:0000313" key="2">
    <source>
        <dbReference type="Proteomes" id="UP000230000"/>
    </source>
</evidence>